<dbReference type="EMBL" id="ML977566">
    <property type="protein sequence ID" value="KAF2004741.1"/>
    <property type="molecule type" value="Genomic_DNA"/>
</dbReference>
<protein>
    <submittedName>
        <fullName evidence="1">Uncharacterized protein</fullName>
    </submittedName>
</protein>
<dbReference type="AlphaFoldDB" id="A0A6A5WX56"/>
<accession>A0A6A5WX56</accession>
<dbReference type="Proteomes" id="UP000799779">
    <property type="component" value="Unassembled WGS sequence"/>
</dbReference>
<name>A0A6A5WX56_9PLEO</name>
<evidence type="ECO:0000313" key="1">
    <source>
        <dbReference type="EMBL" id="KAF2004741.1"/>
    </source>
</evidence>
<gene>
    <name evidence="1" type="ORF">P154DRAFT_37106</name>
</gene>
<reference evidence="1" key="1">
    <citation type="journal article" date="2020" name="Stud. Mycol.">
        <title>101 Dothideomycetes genomes: a test case for predicting lifestyles and emergence of pathogens.</title>
        <authorList>
            <person name="Haridas S."/>
            <person name="Albert R."/>
            <person name="Binder M."/>
            <person name="Bloem J."/>
            <person name="Labutti K."/>
            <person name="Salamov A."/>
            <person name="Andreopoulos B."/>
            <person name="Baker S."/>
            <person name="Barry K."/>
            <person name="Bills G."/>
            <person name="Bluhm B."/>
            <person name="Cannon C."/>
            <person name="Castanera R."/>
            <person name="Culley D."/>
            <person name="Daum C."/>
            <person name="Ezra D."/>
            <person name="Gonzalez J."/>
            <person name="Henrissat B."/>
            <person name="Kuo A."/>
            <person name="Liang C."/>
            <person name="Lipzen A."/>
            <person name="Lutzoni F."/>
            <person name="Magnuson J."/>
            <person name="Mondo S."/>
            <person name="Nolan M."/>
            <person name="Ohm R."/>
            <person name="Pangilinan J."/>
            <person name="Park H.-J."/>
            <person name="Ramirez L."/>
            <person name="Alfaro M."/>
            <person name="Sun H."/>
            <person name="Tritt A."/>
            <person name="Yoshinaga Y."/>
            <person name="Zwiers L.-H."/>
            <person name="Turgeon B."/>
            <person name="Goodwin S."/>
            <person name="Spatafora J."/>
            <person name="Crous P."/>
            <person name="Grigoriev I."/>
        </authorList>
    </citation>
    <scope>NUCLEOTIDE SEQUENCE</scope>
    <source>
        <strain evidence="1">CBS 123094</strain>
    </source>
</reference>
<keyword evidence="2" id="KW-1185">Reference proteome</keyword>
<proteinExistence type="predicted"/>
<evidence type="ECO:0000313" key="2">
    <source>
        <dbReference type="Proteomes" id="UP000799779"/>
    </source>
</evidence>
<organism evidence="1 2">
    <name type="scientific">Amniculicola lignicola CBS 123094</name>
    <dbReference type="NCBI Taxonomy" id="1392246"/>
    <lineage>
        <taxon>Eukaryota</taxon>
        <taxon>Fungi</taxon>
        <taxon>Dikarya</taxon>
        <taxon>Ascomycota</taxon>
        <taxon>Pezizomycotina</taxon>
        <taxon>Dothideomycetes</taxon>
        <taxon>Pleosporomycetidae</taxon>
        <taxon>Pleosporales</taxon>
        <taxon>Amniculicolaceae</taxon>
        <taxon>Amniculicola</taxon>
    </lineage>
</organism>
<sequence>MHAYCAHWTSHASPPFAAQLHRHREAVVMVFFRACCVSDFAPWGRRRVWTSLLDRGAGGEGGAGYVCGVTIDEGSNISGDHIQSTCILVDEYCELCCGSVRLMLWCSVDRSRRISLAQSVTTLTTVSMINSHVDGPLESPFAGLAWIGRERFIFAFSLDRNARCAVGQGTERLFSPGRSEARTCSLSEHFT</sequence>